<dbReference type="Pfam" id="PF07980">
    <property type="entry name" value="SusD_RagB"/>
    <property type="match status" value="1"/>
</dbReference>
<keyword evidence="10" id="KW-1185">Reference proteome</keyword>
<feature type="chain" id="PRO_5046331882" evidence="6">
    <location>
        <begin position="29"/>
        <end position="483"/>
    </location>
</feature>
<dbReference type="PROSITE" id="PS51257">
    <property type="entry name" value="PROKAR_LIPOPROTEIN"/>
    <property type="match status" value="1"/>
</dbReference>
<dbReference type="RefSeq" id="WP_341834256.1">
    <property type="nucleotide sequence ID" value="NZ_CP149822.1"/>
</dbReference>
<evidence type="ECO:0000256" key="3">
    <source>
        <dbReference type="ARBA" id="ARBA00022729"/>
    </source>
</evidence>
<evidence type="ECO:0000313" key="10">
    <source>
        <dbReference type="Proteomes" id="UP001485459"/>
    </source>
</evidence>
<dbReference type="SUPFAM" id="SSF48452">
    <property type="entry name" value="TPR-like"/>
    <property type="match status" value="1"/>
</dbReference>
<accession>A0ABZ2YHN7</accession>
<keyword evidence="3 6" id="KW-0732">Signal</keyword>
<feature type="signal peptide" evidence="6">
    <location>
        <begin position="1"/>
        <end position="28"/>
    </location>
</feature>
<evidence type="ECO:0000256" key="2">
    <source>
        <dbReference type="ARBA" id="ARBA00006275"/>
    </source>
</evidence>
<dbReference type="Gene3D" id="1.25.40.390">
    <property type="match status" value="1"/>
</dbReference>
<reference evidence="10" key="1">
    <citation type="submission" date="2024-03" db="EMBL/GenBank/DDBJ databases">
        <title>Chitinophaga horti sp. nov., isolated from garden soil.</title>
        <authorList>
            <person name="Lee D.S."/>
            <person name="Han D.M."/>
            <person name="Baek J.H."/>
            <person name="Choi D.G."/>
            <person name="Jeon J.H."/>
            <person name="Jeon C.O."/>
        </authorList>
    </citation>
    <scope>NUCLEOTIDE SEQUENCE [LARGE SCALE GENOMIC DNA]</scope>
    <source>
        <strain evidence="10">GPA1</strain>
    </source>
</reference>
<proteinExistence type="inferred from homology"/>
<comment type="similarity">
    <text evidence="2">Belongs to the SusD family.</text>
</comment>
<keyword evidence="4" id="KW-0472">Membrane</keyword>
<dbReference type="InterPro" id="IPR012944">
    <property type="entry name" value="SusD_RagB_dom"/>
</dbReference>
<feature type="domain" description="RagB/SusD" evidence="7">
    <location>
        <begin position="356"/>
        <end position="482"/>
    </location>
</feature>
<evidence type="ECO:0000313" key="9">
    <source>
        <dbReference type="EMBL" id="WZN39264.1"/>
    </source>
</evidence>
<name>A0ABZ2YHN7_9BACT</name>
<evidence type="ECO:0000256" key="4">
    <source>
        <dbReference type="ARBA" id="ARBA00023136"/>
    </source>
</evidence>
<comment type="subcellular location">
    <subcellularLocation>
        <location evidence="1">Cell outer membrane</location>
    </subcellularLocation>
</comment>
<dbReference type="CDD" id="cd08977">
    <property type="entry name" value="SusD"/>
    <property type="match status" value="1"/>
</dbReference>
<dbReference type="Proteomes" id="UP001485459">
    <property type="component" value="Chromosome"/>
</dbReference>
<evidence type="ECO:0000256" key="5">
    <source>
        <dbReference type="ARBA" id="ARBA00023237"/>
    </source>
</evidence>
<evidence type="ECO:0000256" key="6">
    <source>
        <dbReference type="SAM" id="SignalP"/>
    </source>
</evidence>
<evidence type="ECO:0000259" key="8">
    <source>
        <dbReference type="Pfam" id="PF14322"/>
    </source>
</evidence>
<protein>
    <submittedName>
        <fullName evidence="9">RagB/SusD family nutrient uptake outer membrane protein</fullName>
    </submittedName>
</protein>
<dbReference type="Pfam" id="PF14322">
    <property type="entry name" value="SusD-like_3"/>
    <property type="match status" value="1"/>
</dbReference>
<dbReference type="EMBL" id="CP149822">
    <property type="protein sequence ID" value="WZN39264.1"/>
    <property type="molecule type" value="Genomic_DNA"/>
</dbReference>
<keyword evidence="5" id="KW-0998">Cell outer membrane</keyword>
<gene>
    <name evidence="9" type="ORF">WJU16_14760</name>
</gene>
<organism evidence="9 10">
    <name type="scientific">Chitinophaga pollutisoli</name>
    <dbReference type="NCBI Taxonomy" id="3133966"/>
    <lineage>
        <taxon>Bacteria</taxon>
        <taxon>Pseudomonadati</taxon>
        <taxon>Bacteroidota</taxon>
        <taxon>Chitinophagia</taxon>
        <taxon>Chitinophagales</taxon>
        <taxon>Chitinophagaceae</taxon>
        <taxon>Chitinophaga</taxon>
    </lineage>
</organism>
<sequence length="483" mass="53216">MKKLQLKNSFRPVLALGLSAMLMLGACSKVNEQVPYENINPEDVFNSPARIEKAAIGMYDALQNAEFLGGRALIYIDQRGNDVNVASYFGQIPTFNMLSNNGTALLAWTGAYRTIFEANYFMGNLQKNESVIGADAAAVYYAEAKFCRAVTYYYLVNIFAQTYVYTTDASHPGVPLMTTAPMTGGEAFDPKWKMPRATVKQVYDQIIKDLTEAAVDLPDDWGSGYATHTRATKGAANGLLSRVYLTAGNWAQANAAADKVIASPADYDLDSDPYTSFNRPTYNTSSEIIFNIAMNNSDNPNTNNAIGQHYSPSGRGDITVNPDYLTLPNFGPSDKRKNDTMIVGVGSANYTGKYAETPFDSWVPILRYAEVLLNKAEALARIDAGVSQDALDIINEIRDRSNATALALPATKQALIDLILNERRIELAFEGFGMIDFVRTKRNIPARGANQPEQDWNDNLTPWPIPFQETQQNTNLAQNPGYN</sequence>
<evidence type="ECO:0000259" key="7">
    <source>
        <dbReference type="Pfam" id="PF07980"/>
    </source>
</evidence>
<dbReference type="InterPro" id="IPR033985">
    <property type="entry name" value="SusD-like_N"/>
</dbReference>
<feature type="domain" description="SusD-like N-terminal" evidence="8">
    <location>
        <begin position="41"/>
        <end position="245"/>
    </location>
</feature>
<evidence type="ECO:0000256" key="1">
    <source>
        <dbReference type="ARBA" id="ARBA00004442"/>
    </source>
</evidence>
<dbReference type="InterPro" id="IPR011990">
    <property type="entry name" value="TPR-like_helical_dom_sf"/>
</dbReference>